<evidence type="ECO:0000313" key="2">
    <source>
        <dbReference type="Proteomes" id="UP000299102"/>
    </source>
</evidence>
<protein>
    <submittedName>
        <fullName evidence="1">Uncharacterized protein</fullName>
    </submittedName>
</protein>
<gene>
    <name evidence="1" type="ORF">EVAR_21445_1</name>
</gene>
<comment type="caution">
    <text evidence="1">The sequence shown here is derived from an EMBL/GenBank/DDBJ whole genome shotgun (WGS) entry which is preliminary data.</text>
</comment>
<dbReference type="AlphaFoldDB" id="A0A4C1VH62"/>
<name>A0A4C1VH62_EUMVA</name>
<proteinExistence type="predicted"/>
<accession>A0A4C1VH62</accession>
<reference evidence="1 2" key="1">
    <citation type="journal article" date="2019" name="Commun. Biol.">
        <title>The bagworm genome reveals a unique fibroin gene that provides high tensile strength.</title>
        <authorList>
            <person name="Kono N."/>
            <person name="Nakamura H."/>
            <person name="Ohtoshi R."/>
            <person name="Tomita M."/>
            <person name="Numata K."/>
            <person name="Arakawa K."/>
        </authorList>
    </citation>
    <scope>NUCLEOTIDE SEQUENCE [LARGE SCALE GENOMIC DNA]</scope>
</reference>
<sequence>MRPKKRIHVTAPHRAAAPMVNCGRRRCAGGGRGAAAWGSRPSTAESGVYCAVHCPALCCRGVVTGAPAPARAVVPARGKRELKNASEFIAQQIQFSN</sequence>
<evidence type="ECO:0000313" key="1">
    <source>
        <dbReference type="EMBL" id="GBP37909.1"/>
    </source>
</evidence>
<dbReference type="Proteomes" id="UP000299102">
    <property type="component" value="Unassembled WGS sequence"/>
</dbReference>
<organism evidence="1 2">
    <name type="scientific">Eumeta variegata</name>
    <name type="common">Bagworm moth</name>
    <name type="synonym">Eumeta japonica</name>
    <dbReference type="NCBI Taxonomy" id="151549"/>
    <lineage>
        <taxon>Eukaryota</taxon>
        <taxon>Metazoa</taxon>
        <taxon>Ecdysozoa</taxon>
        <taxon>Arthropoda</taxon>
        <taxon>Hexapoda</taxon>
        <taxon>Insecta</taxon>
        <taxon>Pterygota</taxon>
        <taxon>Neoptera</taxon>
        <taxon>Endopterygota</taxon>
        <taxon>Lepidoptera</taxon>
        <taxon>Glossata</taxon>
        <taxon>Ditrysia</taxon>
        <taxon>Tineoidea</taxon>
        <taxon>Psychidae</taxon>
        <taxon>Oiketicinae</taxon>
        <taxon>Eumeta</taxon>
    </lineage>
</organism>
<keyword evidence="2" id="KW-1185">Reference proteome</keyword>
<dbReference type="EMBL" id="BGZK01000340">
    <property type="protein sequence ID" value="GBP37909.1"/>
    <property type="molecule type" value="Genomic_DNA"/>
</dbReference>